<dbReference type="PROSITE" id="PS51061">
    <property type="entry name" value="R3H"/>
    <property type="match status" value="1"/>
</dbReference>
<dbReference type="Gene3D" id="3.30.30.80">
    <property type="entry name" value="probable RNA-binding protein from clostridium symbiosum atcc 14940"/>
    <property type="match status" value="1"/>
</dbReference>
<dbReference type="Gene3D" id="3.30.1370.50">
    <property type="entry name" value="R3H-like domain"/>
    <property type="match status" value="1"/>
</dbReference>
<dbReference type="AlphaFoldDB" id="A0A0R2B0L5"/>
<dbReference type="Pfam" id="PF14804">
    <property type="entry name" value="Jag_N"/>
    <property type="match status" value="1"/>
</dbReference>
<dbReference type="GO" id="GO:0009252">
    <property type="term" value="P:peptidoglycan biosynthetic process"/>
    <property type="evidence" value="ECO:0007669"/>
    <property type="project" value="UniProtKB-UniRule"/>
</dbReference>
<dbReference type="RefSeq" id="WP_056965657.1">
    <property type="nucleotide sequence ID" value="NZ_AYYQ01000003.1"/>
</dbReference>
<comment type="similarity">
    <text evidence="6">Belongs to the KhpB RNA-binding protein family.</text>
</comment>
<dbReference type="PANTHER" id="PTHR35800">
    <property type="entry name" value="PROTEIN JAG"/>
    <property type="match status" value="1"/>
</dbReference>
<dbReference type="GO" id="GO:0005737">
    <property type="term" value="C:cytoplasm"/>
    <property type="evidence" value="ECO:0007669"/>
    <property type="project" value="UniProtKB-SubCell"/>
</dbReference>
<evidence type="ECO:0000313" key="9">
    <source>
        <dbReference type="Proteomes" id="UP000052012"/>
    </source>
</evidence>
<dbReference type="PATRIC" id="fig|1423781.4.peg.1105"/>
<protein>
    <recommendedName>
        <fullName evidence="6">RNA-binding protein KhpB</fullName>
    </recommendedName>
    <alternativeName>
        <fullName evidence="6">RNA-binding protein EloR</fullName>
    </alternativeName>
</protein>
<gene>
    <name evidence="6" type="primary">khpB</name>
    <name evidence="6" type="synonym">eloR</name>
    <name evidence="8" type="ORF">FD06_GL001065</name>
</gene>
<dbReference type="HAMAP" id="MF_00867">
    <property type="entry name" value="KhpB"/>
    <property type="match status" value="1"/>
</dbReference>
<dbReference type="NCBIfam" id="NF041568">
    <property type="entry name" value="Jag_EloR"/>
    <property type="match status" value="1"/>
</dbReference>
<dbReference type="STRING" id="1423781.FD06_GL001065"/>
<dbReference type="InterPro" id="IPR038008">
    <property type="entry name" value="Jag_KH"/>
</dbReference>
<evidence type="ECO:0000256" key="3">
    <source>
        <dbReference type="ARBA" id="ARBA00022960"/>
    </source>
</evidence>
<dbReference type="GO" id="GO:0003723">
    <property type="term" value="F:RNA binding"/>
    <property type="evidence" value="ECO:0007669"/>
    <property type="project" value="UniProtKB-UniRule"/>
</dbReference>
<organism evidence="8 9">
    <name type="scientific">Apilactobacillus ozensis DSM 23829 = JCM 17196</name>
    <dbReference type="NCBI Taxonomy" id="1423781"/>
    <lineage>
        <taxon>Bacteria</taxon>
        <taxon>Bacillati</taxon>
        <taxon>Bacillota</taxon>
        <taxon>Bacilli</taxon>
        <taxon>Lactobacillales</taxon>
        <taxon>Lactobacillaceae</taxon>
        <taxon>Apilactobacillus</taxon>
    </lineage>
</organism>
<feature type="domain" description="R3H" evidence="7">
    <location>
        <begin position="175"/>
        <end position="241"/>
    </location>
</feature>
<evidence type="ECO:0000313" key="8">
    <source>
        <dbReference type="EMBL" id="KRM69577.1"/>
    </source>
</evidence>
<dbReference type="Gene3D" id="3.30.300.20">
    <property type="match status" value="1"/>
</dbReference>
<dbReference type="Pfam" id="PF01424">
    <property type="entry name" value="R3H"/>
    <property type="match status" value="1"/>
</dbReference>
<keyword evidence="4 6" id="KW-0143">Chaperone</keyword>
<comment type="domain">
    <text evidence="6">Has an N-terminal Jag-N domain and 2 RNA-binding domains (KH and R3H).</text>
</comment>
<dbReference type="InterPro" id="IPR015946">
    <property type="entry name" value="KH_dom-like_a/b"/>
</dbReference>
<keyword evidence="3 6" id="KW-0133">Cell shape</keyword>
<dbReference type="InterPro" id="IPR032782">
    <property type="entry name" value="KhpB_N"/>
</dbReference>
<proteinExistence type="inferred from homology"/>
<dbReference type="GO" id="GO:0071555">
    <property type="term" value="P:cell wall organization"/>
    <property type="evidence" value="ECO:0007669"/>
    <property type="project" value="UniProtKB-KW"/>
</dbReference>
<dbReference type="Proteomes" id="UP000052012">
    <property type="component" value="Unassembled WGS sequence"/>
</dbReference>
<keyword evidence="9" id="KW-1185">Reference proteome</keyword>
<sequence length="242" mass="27644">MGKFVAKSVDQAIEKGLHSLNISKDNAEIIVIQNDRKGFLGLFKKDAIVEIAVKENNFKNQVTKLEMKKSEAESDHKPKYDKKVDSYRLDKETIYQNLSKYLIDIISQLQIKAQVKNIKIAKKSVYIEFKTDTEGLLIGKHGLTINSLQELSQIYLNHQGLSYVNVVLDVANYRERRKEILKHLAIKTSREVVAKGSPVYLDAMPAFERKVIHQTLQNSKYVATQSSGQYPYRFVIVLPSDV</sequence>
<dbReference type="InterPro" id="IPR034079">
    <property type="entry name" value="R3H_KhpB"/>
</dbReference>
<dbReference type="CDD" id="cd02644">
    <property type="entry name" value="R3H_jag"/>
    <property type="match status" value="1"/>
</dbReference>
<dbReference type="OrthoDB" id="9794483at2"/>
<evidence type="ECO:0000256" key="6">
    <source>
        <dbReference type="HAMAP-Rule" id="MF_00867"/>
    </source>
</evidence>
<evidence type="ECO:0000256" key="1">
    <source>
        <dbReference type="ARBA" id="ARBA00022490"/>
    </source>
</evidence>
<dbReference type="InterPro" id="IPR039247">
    <property type="entry name" value="KhpB"/>
</dbReference>
<dbReference type="InterPro" id="IPR038247">
    <property type="entry name" value="Jag_N_dom_sf"/>
</dbReference>
<evidence type="ECO:0000259" key="7">
    <source>
        <dbReference type="PROSITE" id="PS51061"/>
    </source>
</evidence>
<dbReference type="CDD" id="cd02414">
    <property type="entry name" value="KH-II_Jag"/>
    <property type="match status" value="1"/>
</dbReference>
<dbReference type="InterPro" id="IPR036867">
    <property type="entry name" value="R3H_dom_sf"/>
</dbReference>
<comment type="subunit">
    <text evidence="6">Forms a complex with KhpA.</text>
</comment>
<dbReference type="PANTHER" id="PTHR35800:SF1">
    <property type="entry name" value="RNA-BINDING PROTEIN KHPB"/>
    <property type="match status" value="1"/>
</dbReference>
<dbReference type="SMART" id="SM01245">
    <property type="entry name" value="Jag_N"/>
    <property type="match status" value="1"/>
</dbReference>
<dbReference type="Pfam" id="PF13083">
    <property type="entry name" value="KH_KhpA-B"/>
    <property type="match status" value="1"/>
</dbReference>
<keyword evidence="5 6" id="KW-0961">Cell wall biogenesis/degradation</keyword>
<comment type="caution">
    <text evidence="8">The sequence shown here is derived from an EMBL/GenBank/DDBJ whole genome shotgun (WGS) entry which is preliminary data.</text>
</comment>
<evidence type="ECO:0000256" key="5">
    <source>
        <dbReference type="ARBA" id="ARBA00023316"/>
    </source>
</evidence>
<evidence type="ECO:0000256" key="4">
    <source>
        <dbReference type="ARBA" id="ARBA00023186"/>
    </source>
</evidence>
<accession>A0A0R2B0L5</accession>
<evidence type="ECO:0000256" key="2">
    <source>
        <dbReference type="ARBA" id="ARBA00022884"/>
    </source>
</evidence>
<name>A0A0R2B0L5_9LACO</name>
<dbReference type="InterPro" id="IPR001374">
    <property type="entry name" value="R3H_dom"/>
</dbReference>
<dbReference type="GO" id="GO:0008360">
    <property type="term" value="P:regulation of cell shape"/>
    <property type="evidence" value="ECO:0007669"/>
    <property type="project" value="UniProtKB-KW"/>
</dbReference>
<comment type="subcellular location">
    <subcellularLocation>
        <location evidence="6">Cytoplasm</location>
    </subcellularLocation>
</comment>
<comment type="function">
    <text evidence="6">A probable RNA chaperone. Forms a complex with KhpA which binds to cellular RNA and controls its expression. Plays a role in peptidoglycan (PG) homeostasis and cell length regulation.</text>
</comment>
<dbReference type="EMBL" id="AYYQ01000003">
    <property type="protein sequence ID" value="KRM69577.1"/>
    <property type="molecule type" value="Genomic_DNA"/>
</dbReference>
<keyword evidence="1 6" id="KW-0963">Cytoplasm</keyword>
<comment type="caution">
    <text evidence="6">Lacks conserved residue(s) required for the propagation of feature annotation.</text>
</comment>
<dbReference type="SMART" id="SM00393">
    <property type="entry name" value="R3H"/>
    <property type="match status" value="1"/>
</dbReference>
<reference evidence="8 9" key="1">
    <citation type="journal article" date="2015" name="Genome Announc.">
        <title>Expanding the biotechnology potential of lactobacilli through comparative genomics of 213 strains and associated genera.</title>
        <authorList>
            <person name="Sun Z."/>
            <person name="Harris H.M."/>
            <person name="McCann A."/>
            <person name="Guo C."/>
            <person name="Argimon S."/>
            <person name="Zhang W."/>
            <person name="Yang X."/>
            <person name="Jeffery I.B."/>
            <person name="Cooney J.C."/>
            <person name="Kagawa T.F."/>
            <person name="Liu W."/>
            <person name="Song Y."/>
            <person name="Salvetti E."/>
            <person name="Wrobel A."/>
            <person name="Rasinkangas P."/>
            <person name="Parkhill J."/>
            <person name="Rea M.C."/>
            <person name="O'Sullivan O."/>
            <person name="Ritari J."/>
            <person name="Douillard F.P."/>
            <person name="Paul Ross R."/>
            <person name="Yang R."/>
            <person name="Briner A.E."/>
            <person name="Felis G.E."/>
            <person name="de Vos W.M."/>
            <person name="Barrangou R."/>
            <person name="Klaenhammer T.R."/>
            <person name="Caufield P.W."/>
            <person name="Cui Y."/>
            <person name="Zhang H."/>
            <person name="O'Toole P.W."/>
        </authorList>
    </citation>
    <scope>NUCLEOTIDE SEQUENCE [LARGE SCALE GENOMIC DNA]</scope>
    <source>
        <strain evidence="8 9">DSM 23829</strain>
    </source>
</reference>
<keyword evidence="2 6" id="KW-0694">RNA-binding</keyword>